<feature type="transmembrane region" description="Helical" evidence="1">
    <location>
        <begin position="205"/>
        <end position="223"/>
    </location>
</feature>
<feature type="transmembrane region" description="Helical" evidence="1">
    <location>
        <begin position="323"/>
        <end position="341"/>
    </location>
</feature>
<feature type="transmembrane region" description="Helical" evidence="1">
    <location>
        <begin position="261"/>
        <end position="280"/>
    </location>
</feature>
<feature type="transmembrane region" description="Helical" evidence="1">
    <location>
        <begin position="49"/>
        <end position="66"/>
    </location>
</feature>
<evidence type="ECO:0000313" key="3">
    <source>
        <dbReference type="EMBL" id="GLR68911.1"/>
    </source>
</evidence>
<dbReference type="PANTHER" id="PTHR23028:SF131">
    <property type="entry name" value="BLR2367 PROTEIN"/>
    <property type="match status" value="1"/>
</dbReference>
<accession>A0ABQ6ADP7</accession>
<sequence length="359" mass="39998">MHTTVTDQPPPPRLGALELGRFIAASLVVVTHLPALAPALHALALGPLAVQYFFVLSGFVMVAAHHGDPKTWARPLNFWWRRACRIYPLYWLILLPVLLAGWHEIPRGALWHLVSLDPAAYPEIIPAAWTLRYELAFYLMFGLCLTPIIGRYVLGFWVFSVLWLYLPPAIRWCTWLRGWHWMKGGLVVKSLATVNVYLLQSSNHFISAWEVLFFAGLAAGWLFVTLRPSLLAGAAALALGAALCLHSLALSKWGTDYPSELQIPLAALGYALLLYGLVVLEACQLFRCGQWAQRLGAMSYPLYIAHMPLIVLLGWMLPAHTAAPAILAAIYLVGIILTFYVDRPLQRALRGIPRRLGPQ</sequence>
<feature type="transmembrane region" description="Helical" evidence="1">
    <location>
        <begin position="87"/>
        <end position="105"/>
    </location>
</feature>
<evidence type="ECO:0000256" key="1">
    <source>
        <dbReference type="SAM" id="Phobius"/>
    </source>
</evidence>
<keyword evidence="1" id="KW-1133">Transmembrane helix</keyword>
<organism evidence="3 4">
    <name type="scientific">Acidocella aquatica</name>
    <dbReference type="NCBI Taxonomy" id="1922313"/>
    <lineage>
        <taxon>Bacteria</taxon>
        <taxon>Pseudomonadati</taxon>
        <taxon>Pseudomonadota</taxon>
        <taxon>Alphaproteobacteria</taxon>
        <taxon>Acetobacterales</taxon>
        <taxon>Acidocellaceae</taxon>
        <taxon>Acidocella</taxon>
    </lineage>
</organism>
<dbReference type="Pfam" id="PF01757">
    <property type="entry name" value="Acyl_transf_3"/>
    <property type="match status" value="1"/>
</dbReference>
<evidence type="ECO:0000313" key="4">
    <source>
        <dbReference type="Proteomes" id="UP001156641"/>
    </source>
</evidence>
<protein>
    <submittedName>
        <fullName evidence="3">Acyltransferase</fullName>
    </submittedName>
</protein>
<proteinExistence type="predicted"/>
<feature type="transmembrane region" description="Helical" evidence="1">
    <location>
        <begin position="300"/>
        <end position="317"/>
    </location>
</feature>
<dbReference type="PANTHER" id="PTHR23028">
    <property type="entry name" value="ACETYLTRANSFERASE"/>
    <property type="match status" value="1"/>
</dbReference>
<keyword evidence="3" id="KW-0808">Transferase</keyword>
<name>A0ABQ6ADP7_9PROT</name>
<reference evidence="4" key="1">
    <citation type="journal article" date="2019" name="Int. J. Syst. Evol. Microbiol.">
        <title>The Global Catalogue of Microorganisms (GCM) 10K type strain sequencing project: providing services to taxonomists for standard genome sequencing and annotation.</title>
        <authorList>
            <consortium name="The Broad Institute Genomics Platform"/>
            <consortium name="The Broad Institute Genome Sequencing Center for Infectious Disease"/>
            <person name="Wu L."/>
            <person name="Ma J."/>
        </authorList>
    </citation>
    <scope>NUCLEOTIDE SEQUENCE [LARGE SCALE GENOMIC DNA]</scope>
    <source>
        <strain evidence="4">NBRC 112502</strain>
    </source>
</reference>
<dbReference type="InterPro" id="IPR050879">
    <property type="entry name" value="Acyltransferase_3"/>
</dbReference>
<comment type="caution">
    <text evidence="3">The sequence shown here is derived from an EMBL/GenBank/DDBJ whole genome shotgun (WGS) entry which is preliminary data.</text>
</comment>
<keyword evidence="3" id="KW-0012">Acyltransferase</keyword>
<dbReference type="EMBL" id="BSOS01000099">
    <property type="protein sequence ID" value="GLR68911.1"/>
    <property type="molecule type" value="Genomic_DNA"/>
</dbReference>
<keyword evidence="1" id="KW-0472">Membrane</keyword>
<keyword evidence="4" id="KW-1185">Reference proteome</keyword>
<feature type="transmembrane region" description="Helical" evidence="1">
    <location>
        <begin position="230"/>
        <end position="249"/>
    </location>
</feature>
<gene>
    <name evidence="3" type="ORF">GCM10010909_35930</name>
</gene>
<feature type="domain" description="Acyltransferase 3" evidence="2">
    <location>
        <begin position="16"/>
        <end position="340"/>
    </location>
</feature>
<dbReference type="Proteomes" id="UP001156641">
    <property type="component" value="Unassembled WGS sequence"/>
</dbReference>
<keyword evidence="1" id="KW-0812">Transmembrane</keyword>
<dbReference type="InterPro" id="IPR002656">
    <property type="entry name" value="Acyl_transf_3_dom"/>
</dbReference>
<feature type="transmembrane region" description="Helical" evidence="1">
    <location>
        <begin position="135"/>
        <end position="166"/>
    </location>
</feature>
<dbReference type="GO" id="GO:0016746">
    <property type="term" value="F:acyltransferase activity"/>
    <property type="evidence" value="ECO:0007669"/>
    <property type="project" value="UniProtKB-KW"/>
</dbReference>
<evidence type="ECO:0000259" key="2">
    <source>
        <dbReference type="Pfam" id="PF01757"/>
    </source>
</evidence>